<keyword evidence="2" id="KW-0378">Hydrolase</keyword>
<organism evidence="2 3">
    <name type="scientific">Stakelama tenebrarum</name>
    <dbReference type="NCBI Taxonomy" id="2711215"/>
    <lineage>
        <taxon>Bacteria</taxon>
        <taxon>Pseudomonadati</taxon>
        <taxon>Pseudomonadota</taxon>
        <taxon>Alphaproteobacteria</taxon>
        <taxon>Sphingomonadales</taxon>
        <taxon>Sphingomonadaceae</taxon>
        <taxon>Stakelama</taxon>
    </lineage>
</organism>
<dbReference type="InterPro" id="IPR013108">
    <property type="entry name" value="Amidohydro_3"/>
</dbReference>
<gene>
    <name evidence="2" type="ORF">G5C33_06020</name>
</gene>
<dbReference type="EMBL" id="CP049109">
    <property type="protein sequence ID" value="QIG79389.1"/>
    <property type="molecule type" value="Genomic_DNA"/>
</dbReference>
<dbReference type="InterPro" id="IPR032466">
    <property type="entry name" value="Metal_Hydrolase"/>
</dbReference>
<dbReference type="InterPro" id="IPR011059">
    <property type="entry name" value="Metal-dep_hydrolase_composite"/>
</dbReference>
<protein>
    <submittedName>
        <fullName evidence="2">Amidohydrolase</fullName>
    </submittedName>
</protein>
<dbReference type="RefSeq" id="WP_165326390.1">
    <property type="nucleotide sequence ID" value="NZ_CP049109.1"/>
</dbReference>
<name>A0A6G6Y3B5_9SPHN</name>
<dbReference type="PANTHER" id="PTHR22642">
    <property type="entry name" value="IMIDAZOLONEPROPIONASE"/>
    <property type="match status" value="1"/>
</dbReference>
<dbReference type="Gene3D" id="3.10.310.70">
    <property type="match status" value="1"/>
</dbReference>
<dbReference type="Pfam" id="PF07969">
    <property type="entry name" value="Amidohydro_3"/>
    <property type="match status" value="1"/>
</dbReference>
<dbReference type="InterPro" id="IPR033932">
    <property type="entry name" value="YtcJ-like"/>
</dbReference>
<accession>A0A6G6Y3B5</accession>
<feature type="domain" description="Amidohydrolase 3" evidence="1">
    <location>
        <begin position="75"/>
        <end position="549"/>
    </location>
</feature>
<dbReference type="PANTHER" id="PTHR22642:SF2">
    <property type="entry name" value="PROTEIN LONG AFTER FAR-RED 3"/>
    <property type="match status" value="1"/>
</dbReference>
<dbReference type="GO" id="GO:0016810">
    <property type="term" value="F:hydrolase activity, acting on carbon-nitrogen (but not peptide) bonds"/>
    <property type="evidence" value="ECO:0007669"/>
    <property type="project" value="InterPro"/>
</dbReference>
<dbReference type="KEGG" id="spzr:G5C33_06020"/>
<evidence type="ECO:0000259" key="1">
    <source>
        <dbReference type="Pfam" id="PF07969"/>
    </source>
</evidence>
<sequence length="554" mass="59765">MRVDRRMLLAGGVATMLAPWAAVARPRGIDIALRNARVWTGVAAAPFTDAIGIAGNRIAALGSDAVAAASGPATQVIDLDGAFVTPGMVDCHTHFLIGSAILTQPNLRDAATPEEFARRLGEAAARNPGKWIQGGNWDEQLWGGELPRRQWIDAVTPDTPVAVTRLDLHMILANSKALELAGITRDTPDPEGGLIIRDADGEPTGILKDNAKALVERVIPEPTDAEREASARAGIAHGLRHGVTQTHTTELDWITHDTLRRLRAQGETDMRFYSFVPLPEWEKLAALIAAEGRGDDWVRWGGLKGLVDGSLGSRTALFYQPYADAPAESGIRTNTLEDLRRWIFAADAAGLHITTHAIGDRANDELLDIYRDAAAANGPRDRRFRVEHAQHIRPESIPRFAQQGVIASVQPYHAVDDGRWAVKRIGPERLDGTYAFRSLIDSGATVCFGSDWPVAPFDPVTGIHAAITRATIDGANPDGWLPDQKLTRAQALTGYTRTPAIAGFTEDRLGAVAPGYLADLSVFDTDLSQASAEAIGRAKALRTFVNGKQRFGEG</sequence>
<evidence type="ECO:0000313" key="3">
    <source>
        <dbReference type="Proteomes" id="UP000501568"/>
    </source>
</evidence>
<evidence type="ECO:0000313" key="2">
    <source>
        <dbReference type="EMBL" id="QIG79389.1"/>
    </source>
</evidence>
<dbReference type="AlphaFoldDB" id="A0A6G6Y3B5"/>
<dbReference type="CDD" id="cd01300">
    <property type="entry name" value="YtcJ_like"/>
    <property type="match status" value="1"/>
</dbReference>
<dbReference type="Proteomes" id="UP000501568">
    <property type="component" value="Chromosome"/>
</dbReference>
<reference evidence="2 3" key="1">
    <citation type="submission" date="2020-02" db="EMBL/GenBank/DDBJ databases">
        <authorList>
            <person name="Zheng R.K."/>
            <person name="Sun C.M."/>
        </authorList>
    </citation>
    <scope>NUCLEOTIDE SEQUENCE [LARGE SCALE GENOMIC DNA]</scope>
    <source>
        <strain evidence="3">zrk23</strain>
    </source>
</reference>
<keyword evidence="3" id="KW-1185">Reference proteome</keyword>
<dbReference type="SUPFAM" id="SSF51556">
    <property type="entry name" value="Metallo-dependent hydrolases"/>
    <property type="match status" value="1"/>
</dbReference>
<dbReference type="SUPFAM" id="SSF51338">
    <property type="entry name" value="Composite domain of metallo-dependent hydrolases"/>
    <property type="match status" value="1"/>
</dbReference>
<dbReference type="Gene3D" id="3.20.20.140">
    <property type="entry name" value="Metal-dependent hydrolases"/>
    <property type="match status" value="1"/>
</dbReference>
<dbReference type="Gene3D" id="2.30.40.10">
    <property type="entry name" value="Urease, subunit C, domain 1"/>
    <property type="match status" value="1"/>
</dbReference>
<proteinExistence type="predicted"/>